<keyword evidence="2" id="KW-0378">Hydrolase</keyword>
<dbReference type="InterPro" id="IPR001087">
    <property type="entry name" value="GDSL"/>
</dbReference>
<gene>
    <name evidence="3" type="ORF">J2S19_000827</name>
</gene>
<dbReference type="PANTHER" id="PTHR43695">
    <property type="entry name" value="PUTATIVE (AFU_ORTHOLOGUE AFUA_2G17250)-RELATED"/>
    <property type="match status" value="1"/>
</dbReference>
<keyword evidence="4" id="KW-1185">Reference proteome</keyword>
<evidence type="ECO:0000313" key="3">
    <source>
        <dbReference type="EMBL" id="MDQ0229576.1"/>
    </source>
</evidence>
<comment type="caution">
    <text evidence="3">The sequence shown here is derived from an EMBL/GenBank/DDBJ whole genome shotgun (WGS) entry which is preliminary data.</text>
</comment>
<sequence length="210" mass="24239">MRVFLAGDSTVQAYEDNARQGGWGEFLHKYLDDNIQVCNYAIGGRSSKTFVEEGRLEHIFSEISESDYLLVQMGHNDATKHKPERYTEPYTTYKKYINMYIEGAKSLHANPILITPVARLHVKQGQFINDFPEYCIVLKDLAKSQNIPLIDLMNESLNFYASVGYERAEDYFMASINKIDFTHFTKLGANEIAKIVARQLTYIWEDLKDE</sequence>
<evidence type="ECO:0000256" key="2">
    <source>
        <dbReference type="ARBA" id="ARBA00022801"/>
    </source>
</evidence>
<dbReference type="CDD" id="cd01821">
    <property type="entry name" value="Rhamnogalacturan_acetylesterase_like"/>
    <property type="match status" value="1"/>
</dbReference>
<dbReference type="Proteomes" id="UP001234495">
    <property type="component" value="Unassembled WGS sequence"/>
</dbReference>
<evidence type="ECO:0000313" key="4">
    <source>
        <dbReference type="Proteomes" id="UP001234495"/>
    </source>
</evidence>
<protein>
    <submittedName>
        <fullName evidence="3">Lysophospholipase L1-like esterase</fullName>
    </submittedName>
</protein>
<organism evidence="3 4">
    <name type="scientific">Metabacillus malikii</name>
    <dbReference type="NCBI Taxonomy" id="1504265"/>
    <lineage>
        <taxon>Bacteria</taxon>
        <taxon>Bacillati</taxon>
        <taxon>Bacillota</taxon>
        <taxon>Bacilli</taxon>
        <taxon>Bacillales</taxon>
        <taxon>Bacillaceae</taxon>
        <taxon>Metabacillus</taxon>
    </lineage>
</organism>
<comment type="similarity">
    <text evidence="1">Belongs to the 'GDSL' lipolytic enzyme family.</text>
</comment>
<accession>A0ABT9ZBD8</accession>
<dbReference type="PANTHER" id="PTHR43695:SF1">
    <property type="entry name" value="RHAMNOGALACTURONAN ACETYLESTERASE"/>
    <property type="match status" value="1"/>
</dbReference>
<dbReference type="Pfam" id="PF00657">
    <property type="entry name" value="Lipase_GDSL"/>
    <property type="match status" value="1"/>
</dbReference>
<dbReference type="InterPro" id="IPR037459">
    <property type="entry name" value="RhgT-like"/>
</dbReference>
<dbReference type="Gene3D" id="3.40.50.1110">
    <property type="entry name" value="SGNH hydrolase"/>
    <property type="match status" value="1"/>
</dbReference>
<evidence type="ECO:0000256" key="1">
    <source>
        <dbReference type="ARBA" id="ARBA00008668"/>
    </source>
</evidence>
<name>A0ABT9ZBD8_9BACI</name>
<dbReference type="InterPro" id="IPR036514">
    <property type="entry name" value="SGNH_hydro_sf"/>
</dbReference>
<dbReference type="EMBL" id="JAUSUD010000002">
    <property type="protein sequence ID" value="MDQ0229576.1"/>
    <property type="molecule type" value="Genomic_DNA"/>
</dbReference>
<reference evidence="3 4" key="1">
    <citation type="submission" date="2023-07" db="EMBL/GenBank/DDBJ databases">
        <title>Genomic Encyclopedia of Type Strains, Phase IV (KMG-IV): sequencing the most valuable type-strain genomes for metagenomic binning, comparative biology and taxonomic classification.</title>
        <authorList>
            <person name="Goeker M."/>
        </authorList>
    </citation>
    <scope>NUCLEOTIDE SEQUENCE [LARGE SCALE GENOMIC DNA]</scope>
    <source>
        <strain evidence="3 4">DSM 29005</strain>
    </source>
</reference>
<dbReference type="SUPFAM" id="SSF52266">
    <property type="entry name" value="SGNH hydrolase"/>
    <property type="match status" value="1"/>
</dbReference>
<proteinExistence type="inferred from homology"/>